<dbReference type="AlphaFoldDB" id="K2QI27"/>
<keyword evidence="1" id="KW-0802">TPR repeat</keyword>
<dbReference type="PANTHER" id="PTHR12558:SF13">
    <property type="entry name" value="CELL DIVISION CYCLE PROTEIN 27 HOMOLOG"/>
    <property type="match status" value="1"/>
</dbReference>
<accession>K2QI27</accession>
<dbReference type="PANTHER" id="PTHR12558">
    <property type="entry name" value="CELL DIVISION CYCLE 16,23,27"/>
    <property type="match status" value="1"/>
</dbReference>
<dbReference type="eggNOG" id="COG0457">
    <property type="taxonomic scope" value="Bacteria"/>
</dbReference>
<feature type="repeat" description="TPR" evidence="1">
    <location>
        <begin position="304"/>
        <end position="337"/>
    </location>
</feature>
<proteinExistence type="predicted"/>
<keyword evidence="2" id="KW-0175">Coiled coil</keyword>
<feature type="repeat" description="TPR" evidence="1">
    <location>
        <begin position="100"/>
        <end position="133"/>
    </location>
</feature>
<organism evidence="3 4">
    <name type="scientific">Galbibacter marinus</name>
    <dbReference type="NCBI Taxonomy" id="555500"/>
    <lineage>
        <taxon>Bacteria</taxon>
        <taxon>Pseudomonadati</taxon>
        <taxon>Bacteroidota</taxon>
        <taxon>Flavobacteriia</taxon>
        <taxon>Flavobacteriales</taxon>
        <taxon>Flavobacteriaceae</taxon>
        <taxon>Galbibacter</taxon>
    </lineage>
</organism>
<evidence type="ECO:0000256" key="1">
    <source>
        <dbReference type="PROSITE-ProRule" id="PRU00339"/>
    </source>
</evidence>
<reference evidence="3 4" key="1">
    <citation type="journal article" date="2012" name="J. Bacteriol.">
        <title>Genome Sequence of Galbibacter marinum Type Strain ck-I2-15.</title>
        <authorList>
            <person name="Lai Q."/>
            <person name="Li C."/>
            <person name="Shao Z."/>
        </authorList>
    </citation>
    <scope>NUCLEOTIDE SEQUENCE [LARGE SCALE GENOMIC DNA]</scope>
    <source>
        <strain evidence="4">ck-I2-15</strain>
    </source>
</reference>
<evidence type="ECO:0000313" key="4">
    <source>
        <dbReference type="Proteomes" id="UP000007364"/>
    </source>
</evidence>
<dbReference type="PROSITE" id="PS50005">
    <property type="entry name" value="TPR"/>
    <property type="match status" value="4"/>
</dbReference>
<evidence type="ECO:0000256" key="2">
    <source>
        <dbReference type="SAM" id="Coils"/>
    </source>
</evidence>
<dbReference type="SMART" id="SM00028">
    <property type="entry name" value="TPR"/>
    <property type="match status" value="9"/>
</dbReference>
<comment type="caution">
    <text evidence="3">The sequence shown here is derived from an EMBL/GenBank/DDBJ whole genome shotgun (WGS) entry which is preliminary data.</text>
</comment>
<name>K2QI27_9FLAO</name>
<dbReference type="STRING" id="555500.I215_12793"/>
<dbReference type="Proteomes" id="UP000007364">
    <property type="component" value="Unassembled WGS sequence"/>
</dbReference>
<protein>
    <submittedName>
        <fullName evidence="3">Uncharacterized protein</fullName>
    </submittedName>
</protein>
<feature type="coiled-coil region" evidence="2">
    <location>
        <begin position="78"/>
        <end position="105"/>
    </location>
</feature>
<dbReference type="SUPFAM" id="SSF48452">
    <property type="entry name" value="TPR-like"/>
    <property type="match status" value="2"/>
</dbReference>
<dbReference type="Pfam" id="PF13174">
    <property type="entry name" value="TPR_6"/>
    <property type="match status" value="1"/>
</dbReference>
<dbReference type="InterPro" id="IPR019734">
    <property type="entry name" value="TPR_rpt"/>
</dbReference>
<dbReference type="Gene3D" id="1.25.40.10">
    <property type="entry name" value="Tetratricopeptide repeat domain"/>
    <property type="match status" value="3"/>
</dbReference>
<gene>
    <name evidence="3" type="ORF">I215_12793</name>
</gene>
<dbReference type="PATRIC" id="fig|555500.3.peg.2637"/>
<dbReference type="EMBL" id="AMSG01000023">
    <property type="protein sequence ID" value="EKF54357.1"/>
    <property type="molecule type" value="Genomic_DNA"/>
</dbReference>
<feature type="repeat" description="TPR" evidence="1">
    <location>
        <begin position="236"/>
        <end position="269"/>
    </location>
</feature>
<evidence type="ECO:0000313" key="3">
    <source>
        <dbReference type="EMBL" id="EKF54357.1"/>
    </source>
</evidence>
<dbReference type="InterPro" id="IPR011990">
    <property type="entry name" value="TPR-like_helical_dom_sf"/>
</dbReference>
<feature type="repeat" description="TPR" evidence="1">
    <location>
        <begin position="270"/>
        <end position="303"/>
    </location>
</feature>
<keyword evidence="4" id="KW-1185">Reference proteome</keyword>
<dbReference type="Pfam" id="PF13181">
    <property type="entry name" value="TPR_8"/>
    <property type="match status" value="4"/>
</dbReference>
<sequence>MPMPFSAHEDHNLPLQKFESMLKTNDVYFFDSEDFQEIIHHYLNIGKVSLAKKALQISLKQHPASTELKLLKVEILVFENHFDQAENLLEELQFLESTNEEIFIQKANIYSKQDKHSKAIELLSQAISMTNDNSSIYSLLGMEYLFVDDFLSAKNAFIQCLSEDFEDYGALYNAVYCFDYLEDYDGAIEFLNDYLNKNPYCEIAWHQLGMQFGYKGRHKEALSCFDFAVYSDDTFVGAYLERGRSLERLKRYNEAIENYEITLELEDPTSFAYLRIGKCHQRLGNMELAKKFYYKTVYEDPLLDKGWIAITDFYYKQKNYEKALHYINKAINIDSENVLYWKRCAKINAHMSLYIEASHAYKKTLELGNYELQTYLSWTDLMLEHYDYDVAVNYLLQALEFYPDHADLEYRLAGMYYMLKEQSNGDFYLKKALEHNFEEKETMEILFPEVYNQEAVKNIISSFKNPST</sequence>